<proteinExistence type="predicted"/>
<sequence>MTIRVCSLVWGTAWERYGKTFVASFARYWPRANELVMVSDAHLAIDRGVPLPLQAIPGVDAFRRRWSDIPKASGREIAGVKVDENGYSWRHDALKWMPQAMAPMAALDDLKDGDIFVWLDADVETIKPVPNGWVQDLLGICDIACLQRAGTHSEIGFYALRMNSRTRLLLEKFAMFYRTDKVFELREWHSAFVFDRCLESIPGMVVRNLNPGGKGHVFPTSPLAACLVHHKGKRKPQ</sequence>
<gene>
    <name evidence="1" type="ORF">MPL3356_60501</name>
</gene>
<evidence type="ECO:0000313" key="2">
    <source>
        <dbReference type="Proteomes" id="UP000045285"/>
    </source>
</evidence>
<protein>
    <submittedName>
        <fullName evidence="1">Uncharacterized protein</fullName>
    </submittedName>
</protein>
<name>A0A090E9S7_MESPL</name>
<dbReference type="Proteomes" id="UP000045285">
    <property type="component" value="Unassembled WGS sequence"/>
</dbReference>
<organism evidence="1 2">
    <name type="scientific">Mesorhizobium plurifarium</name>
    <dbReference type="NCBI Taxonomy" id="69974"/>
    <lineage>
        <taxon>Bacteria</taxon>
        <taxon>Pseudomonadati</taxon>
        <taxon>Pseudomonadota</taxon>
        <taxon>Alphaproteobacteria</taxon>
        <taxon>Hyphomicrobiales</taxon>
        <taxon>Phyllobacteriaceae</taxon>
        <taxon>Mesorhizobium</taxon>
    </lineage>
</organism>
<dbReference type="AlphaFoldDB" id="A0A090E9S7"/>
<keyword evidence="2" id="KW-1185">Reference proteome</keyword>
<reference evidence="2" key="1">
    <citation type="submission" date="2014-08" db="EMBL/GenBank/DDBJ databases">
        <authorList>
            <person name="Moulin L."/>
        </authorList>
    </citation>
    <scope>NUCLEOTIDE SEQUENCE [LARGE SCALE GENOMIC DNA]</scope>
</reference>
<dbReference type="EMBL" id="CCMZ01000056">
    <property type="protein sequence ID" value="CDX26694.1"/>
    <property type="molecule type" value="Genomic_DNA"/>
</dbReference>
<accession>A0A090E9S7</accession>
<evidence type="ECO:0000313" key="1">
    <source>
        <dbReference type="EMBL" id="CDX26694.1"/>
    </source>
</evidence>